<proteinExistence type="predicted"/>
<evidence type="ECO:0000313" key="1">
    <source>
        <dbReference type="EMBL" id="PIT49918.1"/>
    </source>
</evidence>
<dbReference type="EMBL" id="MEIP01000004">
    <property type="protein sequence ID" value="PIT49918.1"/>
    <property type="molecule type" value="Genomic_DNA"/>
</dbReference>
<dbReference type="AlphaFoldDB" id="A0A2N9XNL3"/>
<comment type="caution">
    <text evidence="1">The sequence shown here is derived from an EMBL/GenBank/DDBJ whole genome shotgun (WGS) entry which is preliminary data.</text>
</comment>
<dbReference type="RefSeq" id="WP_100138742.1">
    <property type="nucleotide sequence ID" value="NZ_MEIP01000004.1"/>
</dbReference>
<organism evidence="1 2">
    <name type="scientific">Snodgrassella alvi</name>
    <dbReference type="NCBI Taxonomy" id="1196083"/>
    <lineage>
        <taxon>Bacteria</taxon>
        <taxon>Pseudomonadati</taxon>
        <taxon>Pseudomonadota</taxon>
        <taxon>Betaproteobacteria</taxon>
        <taxon>Neisseriales</taxon>
        <taxon>Neisseriaceae</taxon>
        <taxon>Snodgrassella</taxon>
    </lineage>
</organism>
<name>A0A2N9XNL3_9NEIS</name>
<reference evidence="1 2" key="1">
    <citation type="journal article" date="2017" name="MBio">
        <title>Type VI secretion-mediated competition in the bee gut microbiome.</title>
        <authorList>
            <person name="Steele M.I."/>
            <person name="Kwong W.K."/>
            <person name="Powell J.E."/>
            <person name="Whiteley M."/>
            <person name="Moran N.A."/>
        </authorList>
    </citation>
    <scope>NUCLEOTIDE SEQUENCE [LARGE SCALE GENOMIC DNA]</scope>
    <source>
        <strain evidence="1 2">Ruf1-X</strain>
    </source>
</reference>
<sequence>MTLVTLYKTTLNEKTPDIVLYRAIAENNTSYLEREDENEKFNKLWNVDDCSPTTFKSAEDIILLMKDIEIVLDEARKNNDIKICNHLKEIFVLCKICLWNINLFYLVFSPWGGPAEMYPYVIPKKYRFNISDIDD</sequence>
<gene>
    <name evidence="1" type="ORF">BHC46_01265</name>
</gene>
<accession>A0A2N9XNL3</accession>
<protein>
    <submittedName>
        <fullName evidence="1">Uncharacterized protein</fullName>
    </submittedName>
</protein>
<evidence type="ECO:0000313" key="2">
    <source>
        <dbReference type="Proteomes" id="UP000229970"/>
    </source>
</evidence>
<dbReference type="Proteomes" id="UP000229970">
    <property type="component" value="Unassembled WGS sequence"/>
</dbReference>